<protein>
    <recommendedName>
        <fullName evidence="4">dihydropteroate synthase</fullName>
        <ecNumber evidence="4">2.5.1.15</ecNumber>
    </recommendedName>
</protein>
<evidence type="ECO:0000256" key="7">
    <source>
        <dbReference type="ARBA" id="ARBA00022842"/>
    </source>
</evidence>
<dbReference type="InterPro" id="IPR045031">
    <property type="entry name" value="DHP_synth-like"/>
</dbReference>
<keyword evidence="7" id="KW-0460">Magnesium</keyword>
<dbReference type="GO" id="GO:0046656">
    <property type="term" value="P:folic acid biosynthetic process"/>
    <property type="evidence" value="ECO:0007669"/>
    <property type="project" value="UniProtKB-KW"/>
</dbReference>
<dbReference type="Pfam" id="PF00809">
    <property type="entry name" value="Pterin_bind"/>
    <property type="match status" value="1"/>
</dbReference>
<sequence length="366" mass="39485">MVNESDAVVYSKLIIPTGFVYADAAKRAVANNLAVPLAGAHRAFTLAKIIYRDDDRINYISAQELLATDDAEIIAQLNAICAPRAAICGLDMAQQHIMGILNITPDSFSDGGSHDDVAKLEHQIDDYIKAGLTIIDIGGESTRPNAQYVSCVQEIERIAPVLAMLKTKNICISIDTRKAKVMEYALAHGAHMVNDVAALEFRANVAQYGEDSGDSQELVLKTHCPVILMHSQGTPETMQDDPHYENILFEIYDYLQARINALVAQGFDKNKIMVDPGIGFGKTVNHCLSILNHLSLFHSLGVVLLVGASRKSFIGAVAGAVDAGDRLAGSLASMAAAADAGMQIHRMHDIVASLQQVSIVNSIRIH</sequence>
<organism evidence="10">
    <name type="scientific">OCS116 cluster bacterium</name>
    <dbReference type="NCBI Taxonomy" id="2030921"/>
    <lineage>
        <taxon>Bacteria</taxon>
        <taxon>Pseudomonadati</taxon>
        <taxon>Pseudomonadota</taxon>
        <taxon>Alphaproteobacteria</taxon>
        <taxon>OCS116 cluster</taxon>
    </lineage>
</organism>
<dbReference type="PROSITE" id="PS00792">
    <property type="entry name" value="DHPS_1"/>
    <property type="match status" value="1"/>
</dbReference>
<keyword evidence="8" id="KW-0289">Folate biosynthesis</keyword>
<dbReference type="GO" id="GO:0005829">
    <property type="term" value="C:cytosol"/>
    <property type="evidence" value="ECO:0007669"/>
    <property type="project" value="TreeGrafter"/>
</dbReference>
<dbReference type="EC" id="2.5.1.15" evidence="4"/>
<evidence type="ECO:0000256" key="3">
    <source>
        <dbReference type="ARBA" id="ARBA00004763"/>
    </source>
</evidence>
<dbReference type="InterPro" id="IPR006390">
    <property type="entry name" value="DHP_synth_dom"/>
</dbReference>
<evidence type="ECO:0000256" key="1">
    <source>
        <dbReference type="ARBA" id="ARBA00000012"/>
    </source>
</evidence>
<dbReference type="Gene3D" id="3.20.20.20">
    <property type="entry name" value="Dihydropteroate synthase-like"/>
    <property type="match status" value="1"/>
</dbReference>
<gene>
    <name evidence="10" type="primary">folP</name>
    <name evidence="10" type="ORF">COB13_06015</name>
</gene>
<dbReference type="NCBIfam" id="TIGR01496">
    <property type="entry name" value="DHPS"/>
    <property type="match status" value="1"/>
</dbReference>
<comment type="caution">
    <text evidence="10">The sequence shown here is derived from an EMBL/GenBank/DDBJ whole genome shotgun (WGS) entry which is preliminary data.</text>
</comment>
<evidence type="ECO:0000313" key="10">
    <source>
        <dbReference type="EMBL" id="PCJ02146.1"/>
    </source>
</evidence>
<name>A0A2A4Z6I5_9PROT</name>
<evidence type="ECO:0000256" key="6">
    <source>
        <dbReference type="ARBA" id="ARBA00022723"/>
    </source>
</evidence>
<evidence type="ECO:0000259" key="9">
    <source>
        <dbReference type="PROSITE" id="PS50972"/>
    </source>
</evidence>
<dbReference type="InterPro" id="IPR000489">
    <property type="entry name" value="Pterin-binding_dom"/>
</dbReference>
<dbReference type="GO" id="GO:0046654">
    <property type="term" value="P:tetrahydrofolate biosynthetic process"/>
    <property type="evidence" value="ECO:0007669"/>
    <property type="project" value="TreeGrafter"/>
</dbReference>
<dbReference type="InterPro" id="IPR011005">
    <property type="entry name" value="Dihydropteroate_synth-like_sf"/>
</dbReference>
<reference evidence="10" key="2">
    <citation type="journal article" date="2018" name="ISME J.">
        <title>A dynamic microbial community with high functional redundancy inhabits the cold, oxic subseafloor aquifer.</title>
        <authorList>
            <person name="Tully B.J."/>
            <person name="Wheat C.G."/>
            <person name="Glazer B.T."/>
            <person name="Huber J.A."/>
        </authorList>
    </citation>
    <scope>NUCLEOTIDE SEQUENCE</scope>
    <source>
        <strain evidence="10">NORP83</strain>
    </source>
</reference>
<reference key="1">
    <citation type="submission" date="2017-08" db="EMBL/GenBank/DDBJ databases">
        <title>A dynamic microbial community with high functional redundancy inhabits the cold, oxic subseafloor aquifer.</title>
        <authorList>
            <person name="Tully B.J."/>
            <person name="Wheat C.G."/>
            <person name="Glazer B.T."/>
            <person name="Huber J.A."/>
        </authorList>
    </citation>
    <scope>NUCLEOTIDE SEQUENCE [LARGE SCALE GENOMIC DNA]</scope>
</reference>
<dbReference type="PROSITE" id="PS50972">
    <property type="entry name" value="PTERIN_BINDING"/>
    <property type="match status" value="1"/>
</dbReference>
<evidence type="ECO:0000256" key="4">
    <source>
        <dbReference type="ARBA" id="ARBA00012458"/>
    </source>
</evidence>
<dbReference type="AlphaFoldDB" id="A0A2A4Z6I5"/>
<dbReference type="GO" id="GO:0046872">
    <property type="term" value="F:metal ion binding"/>
    <property type="evidence" value="ECO:0007669"/>
    <property type="project" value="UniProtKB-KW"/>
</dbReference>
<keyword evidence="5" id="KW-0808">Transferase</keyword>
<accession>A0A2A4Z6I5</accession>
<evidence type="ECO:0000256" key="5">
    <source>
        <dbReference type="ARBA" id="ARBA00022679"/>
    </source>
</evidence>
<comment type="pathway">
    <text evidence="3">Cofactor biosynthesis; tetrahydrofolate biosynthesis; 7,8-dihydrofolate from 2-amino-4-hydroxy-6-hydroxymethyl-7,8-dihydropteridine diphosphate and 4-aminobenzoate: step 1/2.</text>
</comment>
<dbReference type="SUPFAM" id="SSF51717">
    <property type="entry name" value="Dihydropteroate synthetase-like"/>
    <property type="match status" value="1"/>
</dbReference>
<proteinExistence type="predicted"/>
<comment type="catalytic activity">
    <reaction evidence="1">
        <text>(7,8-dihydropterin-6-yl)methyl diphosphate + 4-aminobenzoate = 7,8-dihydropteroate + diphosphate</text>
        <dbReference type="Rhea" id="RHEA:19949"/>
        <dbReference type="ChEBI" id="CHEBI:17836"/>
        <dbReference type="ChEBI" id="CHEBI:17839"/>
        <dbReference type="ChEBI" id="CHEBI:33019"/>
        <dbReference type="ChEBI" id="CHEBI:72950"/>
        <dbReference type="EC" id="2.5.1.15"/>
    </reaction>
</comment>
<feature type="domain" description="Pterin-binding" evidence="9">
    <location>
        <begin position="95"/>
        <end position="358"/>
    </location>
</feature>
<dbReference type="GO" id="GO:0004156">
    <property type="term" value="F:dihydropteroate synthase activity"/>
    <property type="evidence" value="ECO:0007669"/>
    <property type="project" value="UniProtKB-EC"/>
</dbReference>
<dbReference type="CDD" id="cd00739">
    <property type="entry name" value="DHPS"/>
    <property type="match status" value="1"/>
</dbReference>
<dbReference type="EMBL" id="NVUS01000005">
    <property type="protein sequence ID" value="PCJ02146.1"/>
    <property type="molecule type" value="Genomic_DNA"/>
</dbReference>
<dbReference type="PANTHER" id="PTHR20941">
    <property type="entry name" value="FOLATE SYNTHESIS PROTEINS"/>
    <property type="match status" value="1"/>
</dbReference>
<comment type="cofactor">
    <cofactor evidence="2">
        <name>Mg(2+)</name>
        <dbReference type="ChEBI" id="CHEBI:18420"/>
    </cofactor>
</comment>
<keyword evidence="6" id="KW-0479">Metal-binding</keyword>
<evidence type="ECO:0000256" key="2">
    <source>
        <dbReference type="ARBA" id="ARBA00001946"/>
    </source>
</evidence>
<evidence type="ECO:0000256" key="8">
    <source>
        <dbReference type="ARBA" id="ARBA00022909"/>
    </source>
</evidence>
<dbReference type="PANTHER" id="PTHR20941:SF1">
    <property type="entry name" value="FOLIC ACID SYNTHESIS PROTEIN FOL1"/>
    <property type="match status" value="1"/>
</dbReference>